<organism evidence="2 3">
    <name type="scientific">Rhizobium laguerreae</name>
    <dbReference type="NCBI Taxonomy" id="1076926"/>
    <lineage>
        <taxon>Bacteria</taxon>
        <taxon>Pseudomonadati</taxon>
        <taxon>Pseudomonadota</taxon>
        <taxon>Alphaproteobacteria</taxon>
        <taxon>Hyphomicrobiales</taxon>
        <taxon>Rhizobiaceae</taxon>
        <taxon>Rhizobium/Agrobacterium group</taxon>
        <taxon>Rhizobium</taxon>
    </lineage>
</organism>
<evidence type="ECO:0000313" key="2">
    <source>
        <dbReference type="EMBL" id="TCU13881.1"/>
    </source>
</evidence>
<evidence type="ECO:0000256" key="1">
    <source>
        <dbReference type="SAM" id="MobiDB-lite"/>
    </source>
</evidence>
<protein>
    <submittedName>
        <fullName evidence="2">Uncharacterized protein</fullName>
    </submittedName>
</protein>
<dbReference type="EMBL" id="SMBI01000024">
    <property type="protein sequence ID" value="TCU13881.1"/>
    <property type="molecule type" value="Genomic_DNA"/>
</dbReference>
<comment type="caution">
    <text evidence="2">The sequence shown here is derived from an EMBL/GenBank/DDBJ whole genome shotgun (WGS) entry which is preliminary data.</text>
</comment>
<proteinExistence type="predicted"/>
<dbReference type="Proteomes" id="UP000295021">
    <property type="component" value="Unassembled WGS sequence"/>
</dbReference>
<dbReference type="AlphaFoldDB" id="A0AAX2QB89"/>
<evidence type="ECO:0000313" key="3">
    <source>
        <dbReference type="Proteomes" id="UP000295021"/>
    </source>
</evidence>
<feature type="region of interest" description="Disordered" evidence="1">
    <location>
        <begin position="1"/>
        <end position="27"/>
    </location>
</feature>
<sequence>MIDLSGFQFVSSHDDRPAQRRGTAPKPLFVVGQNLQMGGSSCRHESLPRASGLQFALKRPQMSDH</sequence>
<name>A0AAX2QB89_9HYPH</name>
<accession>A0AAX2QB89</accession>
<gene>
    <name evidence="2" type="ORF">EV131_12418</name>
</gene>
<reference evidence="2 3" key="1">
    <citation type="submission" date="2019-03" db="EMBL/GenBank/DDBJ databases">
        <title>Genomic Encyclopedia of Type Strains, Phase IV (KMG-V): Genome sequencing to study the core and pangenomes of soil and plant-associated prokaryotes.</title>
        <authorList>
            <person name="Whitman W."/>
        </authorList>
    </citation>
    <scope>NUCLEOTIDE SEQUENCE [LARGE SCALE GENOMIC DNA]</scope>
    <source>
        <strain evidence="2 3">FB403</strain>
    </source>
</reference>